<proteinExistence type="predicted"/>
<reference evidence="1 2" key="1">
    <citation type="journal article" date="2016" name="Sci. Rep.">
        <title>Metabolic traits of an uncultured archaeal lineage -MSBL1- from brine pools of the Red Sea.</title>
        <authorList>
            <person name="Mwirichia R."/>
            <person name="Alam I."/>
            <person name="Rashid M."/>
            <person name="Vinu M."/>
            <person name="Ba-Alawi W."/>
            <person name="Anthony Kamau A."/>
            <person name="Kamanda Ngugi D."/>
            <person name="Goker M."/>
            <person name="Klenk H.P."/>
            <person name="Bajic V."/>
            <person name="Stingl U."/>
        </authorList>
    </citation>
    <scope>NUCLEOTIDE SEQUENCE [LARGE SCALE GENOMIC DNA]</scope>
    <source>
        <strain evidence="1">SCGC-AAA259I09</strain>
    </source>
</reference>
<evidence type="ECO:0000313" key="2">
    <source>
        <dbReference type="Proteomes" id="UP000070463"/>
    </source>
</evidence>
<accession>A0A133UVM5</accession>
<gene>
    <name evidence="1" type="ORF">AKJ37_00910</name>
</gene>
<dbReference type="Proteomes" id="UP000070463">
    <property type="component" value="Unassembled WGS sequence"/>
</dbReference>
<protein>
    <submittedName>
        <fullName evidence="1">Uncharacterized protein</fullName>
    </submittedName>
</protein>
<dbReference type="AlphaFoldDB" id="A0A133UVM5"/>
<keyword evidence="2" id="KW-1185">Reference proteome</keyword>
<comment type="caution">
    <text evidence="1">The sequence shown here is derived from an EMBL/GenBank/DDBJ whole genome shotgun (WGS) entry which is preliminary data.</text>
</comment>
<sequence>MLLEKPKRERGFKKERIIRVLLNYEGEEITKYRVAKLAKVSEPWCREYTERLESEDILEDTKILRPKELYEEWIEIRIDPNFLSVSLQRPLEVIQNTDLHHALTTYQGENRIQGMLFPSVTDFYVKEEEIENWLDLVKERGVLVGKNTRLIATDEHVFFNQQQLGEFNIVSTPQLIVDLLEEGGPCKEAGNRLIEKFHGD</sequence>
<organism evidence="1 2">
    <name type="scientific">candidate division MSBL1 archaeon SCGC-AAA259I09</name>
    <dbReference type="NCBI Taxonomy" id="1698267"/>
    <lineage>
        <taxon>Archaea</taxon>
        <taxon>Methanobacteriati</taxon>
        <taxon>Methanobacteriota</taxon>
        <taxon>candidate division MSBL1</taxon>
    </lineage>
</organism>
<evidence type="ECO:0000313" key="1">
    <source>
        <dbReference type="EMBL" id="KXA98180.1"/>
    </source>
</evidence>
<name>A0A133UVM5_9EURY</name>
<dbReference type="EMBL" id="LHXR01000006">
    <property type="protein sequence ID" value="KXA98180.1"/>
    <property type="molecule type" value="Genomic_DNA"/>
</dbReference>